<dbReference type="STRING" id="243090.RB3068"/>
<dbReference type="Proteomes" id="UP000001025">
    <property type="component" value="Chromosome"/>
</dbReference>
<dbReference type="KEGG" id="rba:RB3068"/>
<gene>
    <name evidence="2" type="ordered locus">RB3068</name>
</gene>
<reference evidence="2 3" key="1">
    <citation type="journal article" date="2003" name="Proc. Natl. Acad. Sci. U.S.A.">
        <title>Complete genome sequence of the marine planctomycete Pirellula sp. strain 1.</title>
        <authorList>
            <person name="Gloeckner F.O."/>
            <person name="Kube M."/>
            <person name="Bauer M."/>
            <person name="Teeling H."/>
            <person name="Lombardot T."/>
            <person name="Ludwig W."/>
            <person name="Gade D."/>
            <person name="Beck A."/>
            <person name="Borzym K."/>
            <person name="Heitmann K."/>
            <person name="Rabus R."/>
            <person name="Schlesner H."/>
            <person name="Amann R."/>
            <person name="Reinhardt R."/>
        </authorList>
    </citation>
    <scope>NUCLEOTIDE SEQUENCE [LARGE SCALE GENOMIC DNA]</scope>
    <source>
        <strain evidence="3">DSM 10527 / NCIMB 13988 / SH1</strain>
    </source>
</reference>
<evidence type="ECO:0000313" key="2">
    <source>
        <dbReference type="EMBL" id="CAD72992.1"/>
    </source>
</evidence>
<keyword evidence="3" id="KW-1185">Reference proteome</keyword>
<dbReference type="EMBL" id="BX294138">
    <property type="protein sequence ID" value="CAD72992.1"/>
    <property type="molecule type" value="Genomic_DNA"/>
</dbReference>
<dbReference type="EnsemblBacteria" id="CAD72992">
    <property type="protein sequence ID" value="CAD72992"/>
    <property type="gene ID" value="RB3068"/>
</dbReference>
<dbReference type="InParanoid" id="Q7UUT5"/>
<dbReference type="HOGENOM" id="CLU_1884127_0_0_0"/>
<accession>Q7UUT5</accession>
<name>Q7UUT5_RHOBA</name>
<feature type="region of interest" description="Disordered" evidence="1">
    <location>
        <begin position="31"/>
        <end position="86"/>
    </location>
</feature>
<organism evidence="2 3">
    <name type="scientific">Rhodopirellula baltica (strain DSM 10527 / NCIMB 13988 / SH1)</name>
    <dbReference type="NCBI Taxonomy" id="243090"/>
    <lineage>
        <taxon>Bacteria</taxon>
        <taxon>Pseudomonadati</taxon>
        <taxon>Planctomycetota</taxon>
        <taxon>Planctomycetia</taxon>
        <taxon>Pirellulales</taxon>
        <taxon>Pirellulaceae</taxon>
        <taxon>Rhodopirellula</taxon>
    </lineage>
</organism>
<evidence type="ECO:0000256" key="1">
    <source>
        <dbReference type="SAM" id="MobiDB-lite"/>
    </source>
</evidence>
<sequence>MLFFKCCANDTLRIPPTQRSCRFTSPSRWKGRTASARGGLRAGSIAEPSPRFARPFQREGDDSRSPGFVRHSQGEGDGSRLGSTAFKKLHDLPMSREDCRGARQFGLGLSLKRPPSPFSARPLFRRPNRKCGIGF</sequence>
<protein>
    <submittedName>
        <fullName evidence="2">Uncharacterized protein</fullName>
    </submittedName>
</protein>
<evidence type="ECO:0000313" key="3">
    <source>
        <dbReference type="Proteomes" id="UP000001025"/>
    </source>
</evidence>
<dbReference type="AlphaFoldDB" id="Q7UUT5"/>
<proteinExistence type="predicted"/>